<organism evidence="2 3">
    <name type="scientific">Solanum bulbocastanum</name>
    <name type="common">Wild potato</name>
    <dbReference type="NCBI Taxonomy" id="147425"/>
    <lineage>
        <taxon>Eukaryota</taxon>
        <taxon>Viridiplantae</taxon>
        <taxon>Streptophyta</taxon>
        <taxon>Embryophyta</taxon>
        <taxon>Tracheophyta</taxon>
        <taxon>Spermatophyta</taxon>
        <taxon>Magnoliopsida</taxon>
        <taxon>eudicotyledons</taxon>
        <taxon>Gunneridae</taxon>
        <taxon>Pentapetalae</taxon>
        <taxon>asterids</taxon>
        <taxon>lamiids</taxon>
        <taxon>Solanales</taxon>
        <taxon>Solanaceae</taxon>
        <taxon>Solanoideae</taxon>
        <taxon>Solaneae</taxon>
        <taxon>Solanum</taxon>
    </lineage>
</organism>
<dbReference type="Proteomes" id="UP001371456">
    <property type="component" value="Unassembled WGS sequence"/>
</dbReference>
<accession>A0AAN8TD71</accession>
<protein>
    <submittedName>
        <fullName evidence="2">Uncharacterized protein</fullName>
    </submittedName>
</protein>
<feature type="chain" id="PRO_5042832303" evidence="1">
    <location>
        <begin position="22"/>
        <end position="54"/>
    </location>
</feature>
<evidence type="ECO:0000313" key="2">
    <source>
        <dbReference type="EMBL" id="KAK6785774.1"/>
    </source>
</evidence>
<proteinExistence type="predicted"/>
<evidence type="ECO:0000313" key="3">
    <source>
        <dbReference type="Proteomes" id="UP001371456"/>
    </source>
</evidence>
<dbReference type="EMBL" id="JBANQN010000006">
    <property type="protein sequence ID" value="KAK6785774.1"/>
    <property type="molecule type" value="Genomic_DNA"/>
</dbReference>
<keyword evidence="1" id="KW-0732">Signal</keyword>
<reference evidence="2 3" key="1">
    <citation type="submission" date="2024-02" db="EMBL/GenBank/DDBJ databases">
        <title>de novo genome assembly of Solanum bulbocastanum strain 11H21.</title>
        <authorList>
            <person name="Hosaka A.J."/>
        </authorList>
    </citation>
    <scope>NUCLEOTIDE SEQUENCE [LARGE SCALE GENOMIC DNA]</scope>
    <source>
        <tissue evidence="2">Young leaves</tissue>
    </source>
</reference>
<comment type="caution">
    <text evidence="2">The sequence shown here is derived from an EMBL/GenBank/DDBJ whole genome shotgun (WGS) entry which is preliminary data.</text>
</comment>
<keyword evidence="3" id="KW-1185">Reference proteome</keyword>
<name>A0AAN8TD71_SOLBU</name>
<dbReference type="AlphaFoldDB" id="A0AAN8TD71"/>
<evidence type="ECO:0000256" key="1">
    <source>
        <dbReference type="SAM" id="SignalP"/>
    </source>
</evidence>
<sequence>MMMEMPAALLSIFCRLSACSADLRGFLSPGTACLFSAAITASFPGSGYSRRSAV</sequence>
<feature type="signal peptide" evidence="1">
    <location>
        <begin position="1"/>
        <end position="21"/>
    </location>
</feature>
<gene>
    <name evidence="2" type="ORF">RDI58_014298</name>
</gene>